<name>A0A1Y6CWA5_9BACT</name>
<dbReference type="Gene3D" id="3.15.30.10">
    <property type="entry name" value="putative capsid protein of prophage domain like"/>
    <property type="match status" value="1"/>
</dbReference>
<dbReference type="OrthoDB" id="5449178at2"/>
<dbReference type="Gene3D" id="3.30.1930.10">
    <property type="entry name" value="capsid protein of prophage domain"/>
    <property type="match status" value="1"/>
</dbReference>
<gene>
    <name evidence="1" type="ORF">SAMN06296036_13721</name>
</gene>
<evidence type="ECO:0000313" key="2">
    <source>
        <dbReference type="Proteomes" id="UP000192907"/>
    </source>
</evidence>
<reference evidence="2" key="1">
    <citation type="submission" date="2017-04" db="EMBL/GenBank/DDBJ databases">
        <authorList>
            <person name="Varghese N."/>
            <person name="Submissions S."/>
        </authorList>
    </citation>
    <scope>NUCLEOTIDE SEQUENCE [LARGE SCALE GENOMIC DNA]</scope>
    <source>
        <strain evidence="2">RKEM611</strain>
    </source>
</reference>
<proteinExistence type="predicted"/>
<protein>
    <submittedName>
        <fullName evidence="1">Phage major capsid protein E</fullName>
    </submittedName>
</protein>
<dbReference type="STRING" id="1513793.SAMN06296036_13721"/>
<dbReference type="EMBL" id="FWZT01000037">
    <property type="protein sequence ID" value="SMF81607.1"/>
    <property type="molecule type" value="Genomic_DNA"/>
</dbReference>
<accession>A0A1Y6CWA5</accession>
<dbReference type="Proteomes" id="UP000192907">
    <property type="component" value="Unassembled WGS sequence"/>
</dbReference>
<sequence>MATIELWKDYKKLNLLARQMEVQPKFFAETFFSQTMYHDTEQIHFGDDEYEEGISAFAHPLAEGKVLLDQGTEVKAFAPAYIKEAAVHDPLKSLRVLPEEDYSGSYTPMQRERIHLARNVARLKARYQNRIEIMALEALKDGKATISGEGITETVLNFGRDASLKEVASADADKWSDPSFKILGQLSRMKRLIKQHSRFGAIATTVHLNQSTADYLLQNKEILDLYDKRRGVDLNMNLTPYQKYTDIEPIGRIGHFNFLIHSGYYRENGTKKEILKDGEVILTAPSIGGKKHFGRIISRKAKYKPLSYFLRPYYEDRTETQFVEIHSAPILIPHDVNAAAFMQVL</sequence>
<dbReference type="Pfam" id="PF03864">
    <property type="entry name" value="Phage_cap_E"/>
    <property type="match status" value="1"/>
</dbReference>
<dbReference type="AlphaFoldDB" id="A0A1Y6CWA5"/>
<dbReference type="InterPro" id="IPR005564">
    <property type="entry name" value="Major_capsid_GpE"/>
</dbReference>
<keyword evidence="2" id="KW-1185">Reference proteome</keyword>
<dbReference type="RefSeq" id="WP_132319577.1">
    <property type="nucleotide sequence ID" value="NZ_FWZT01000037.1"/>
</dbReference>
<evidence type="ECO:0000313" key="1">
    <source>
        <dbReference type="EMBL" id="SMF81607.1"/>
    </source>
</evidence>
<organism evidence="1 2">
    <name type="scientific">Pseudobacteriovorax antillogorgiicola</name>
    <dbReference type="NCBI Taxonomy" id="1513793"/>
    <lineage>
        <taxon>Bacteria</taxon>
        <taxon>Pseudomonadati</taxon>
        <taxon>Bdellovibrionota</taxon>
        <taxon>Oligoflexia</taxon>
        <taxon>Oligoflexales</taxon>
        <taxon>Pseudobacteriovoracaceae</taxon>
        <taxon>Pseudobacteriovorax</taxon>
    </lineage>
</organism>